<dbReference type="Proteomes" id="UP001446871">
    <property type="component" value="Unassembled WGS sequence"/>
</dbReference>
<feature type="region of interest" description="Disordered" evidence="1">
    <location>
        <begin position="1"/>
        <end position="24"/>
    </location>
</feature>
<reference evidence="2 3" key="1">
    <citation type="submission" date="2023-01" db="EMBL/GenBank/DDBJ databases">
        <title>Analysis of 21 Apiospora genomes using comparative genomics revels a genus with tremendous synthesis potential of carbohydrate active enzymes and secondary metabolites.</title>
        <authorList>
            <person name="Sorensen T."/>
        </authorList>
    </citation>
    <scope>NUCLEOTIDE SEQUENCE [LARGE SCALE GENOMIC DNA]</scope>
    <source>
        <strain evidence="2 3">CBS 83171</strain>
    </source>
</reference>
<sequence>MATDKYLDPAQNHPQPDLELSASHPYQGIEVHSRPALATLLRQPPPTPAGVCPQINATRYAPREATNGTGITLQGQTYPQPFVQLCSTNFPEGDDKPGVRDIVSFFAPTFEQCMLSCAQYNRQYQQ</sequence>
<evidence type="ECO:0000313" key="2">
    <source>
        <dbReference type="EMBL" id="KAK8078464.1"/>
    </source>
</evidence>
<keyword evidence="3" id="KW-1185">Reference proteome</keyword>
<gene>
    <name evidence="2" type="ORF">PG996_004634</name>
</gene>
<comment type="caution">
    <text evidence="2">The sequence shown here is derived from an EMBL/GenBank/DDBJ whole genome shotgun (WGS) entry which is preliminary data.</text>
</comment>
<evidence type="ECO:0000313" key="3">
    <source>
        <dbReference type="Proteomes" id="UP001446871"/>
    </source>
</evidence>
<evidence type="ECO:0000256" key="1">
    <source>
        <dbReference type="SAM" id="MobiDB-lite"/>
    </source>
</evidence>
<organism evidence="2 3">
    <name type="scientific">Apiospora saccharicola</name>
    <dbReference type="NCBI Taxonomy" id="335842"/>
    <lineage>
        <taxon>Eukaryota</taxon>
        <taxon>Fungi</taxon>
        <taxon>Dikarya</taxon>
        <taxon>Ascomycota</taxon>
        <taxon>Pezizomycotina</taxon>
        <taxon>Sordariomycetes</taxon>
        <taxon>Xylariomycetidae</taxon>
        <taxon>Amphisphaeriales</taxon>
        <taxon>Apiosporaceae</taxon>
        <taxon>Apiospora</taxon>
    </lineage>
</organism>
<accession>A0ABR1W4Q6</accession>
<proteinExistence type="predicted"/>
<dbReference type="EMBL" id="JAQQWM010000002">
    <property type="protein sequence ID" value="KAK8078464.1"/>
    <property type="molecule type" value="Genomic_DNA"/>
</dbReference>
<protein>
    <submittedName>
        <fullName evidence="2">Uncharacterized protein</fullName>
    </submittedName>
</protein>
<name>A0ABR1W4Q6_9PEZI</name>